<feature type="signal peptide" evidence="1">
    <location>
        <begin position="1"/>
        <end position="18"/>
    </location>
</feature>
<evidence type="ECO:0008006" key="4">
    <source>
        <dbReference type="Google" id="ProtNLM"/>
    </source>
</evidence>
<dbReference type="EMBL" id="CADCXV010000122">
    <property type="protein sequence ID" value="CAB0028319.1"/>
    <property type="molecule type" value="Genomic_DNA"/>
</dbReference>
<dbReference type="SUPFAM" id="SSF56219">
    <property type="entry name" value="DNase I-like"/>
    <property type="match status" value="1"/>
</dbReference>
<evidence type="ECO:0000313" key="2">
    <source>
        <dbReference type="EMBL" id="CAB0028319.1"/>
    </source>
</evidence>
<dbReference type="Proteomes" id="UP000479190">
    <property type="component" value="Unassembled WGS sequence"/>
</dbReference>
<name>A0A6H5HV71_9HYME</name>
<keyword evidence="3" id="KW-1185">Reference proteome</keyword>
<proteinExistence type="predicted"/>
<accession>A0A6H5HV71</accession>
<gene>
    <name evidence="2" type="ORF">TBRA_LOCUS513</name>
</gene>
<sequence>MYLNFWWVFLVATPNIKAGDHFRFSSNGGVALSHPSFPILYPCWYIVVTRYSFAVRKKRAQFAALLKTYSRLPQALQIVYNCVGVLSRSMFRIYSILSLLRVTHDFHLSVTEDVTPHQMLSTLRCVRTYGKGVQERALLRPLPGWRDQTPLHHEYELSTRQEAPARYKMTRILQLNLNHCMAAQSLLMQSVKKMKIDVAILCDQHRDLRSPHTWISDADSQVAIWCGEEFRCNGVPPGKVDFTPGRR</sequence>
<evidence type="ECO:0000256" key="1">
    <source>
        <dbReference type="SAM" id="SignalP"/>
    </source>
</evidence>
<protein>
    <recommendedName>
        <fullName evidence="4">Endonuclease/exonuclease/phosphatase domain-containing protein</fullName>
    </recommendedName>
</protein>
<dbReference type="InterPro" id="IPR036691">
    <property type="entry name" value="Endo/exonu/phosph_ase_sf"/>
</dbReference>
<dbReference type="AlphaFoldDB" id="A0A6H5HV71"/>
<evidence type="ECO:0000313" key="3">
    <source>
        <dbReference type="Proteomes" id="UP000479190"/>
    </source>
</evidence>
<dbReference type="OrthoDB" id="7554092at2759"/>
<organism evidence="2 3">
    <name type="scientific">Trichogramma brassicae</name>
    <dbReference type="NCBI Taxonomy" id="86971"/>
    <lineage>
        <taxon>Eukaryota</taxon>
        <taxon>Metazoa</taxon>
        <taxon>Ecdysozoa</taxon>
        <taxon>Arthropoda</taxon>
        <taxon>Hexapoda</taxon>
        <taxon>Insecta</taxon>
        <taxon>Pterygota</taxon>
        <taxon>Neoptera</taxon>
        <taxon>Endopterygota</taxon>
        <taxon>Hymenoptera</taxon>
        <taxon>Apocrita</taxon>
        <taxon>Proctotrupomorpha</taxon>
        <taxon>Chalcidoidea</taxon>
        <taxon>Trichogrammatidae</taxon>
        <taxon>Trichogramma</taxon>
    </lineage>
</organism>
<reference evidence="2 3" key="1">
    <citation type="submission" date="2020-02" db="EMBL/GenBank/DDBJ databases">
        <authorList>
            <person name="Ferguson B K."/>
        </authorList>
    </citation>
    <scope>NUCLEOTIDE SEQUENCE [LARGE SCALE GENOMIC DNA]</scope>
</reference>
<feature type="chain" id="PRO_5026056082" description="Endonuclease/exonuclease/phosphatase domain-containing protein" evidence="1">
    <location>
        <begin position="19"/>
        <end position="247"/>
    </location>
</feature>
<keyword evidence="1" id="KW-0732">Signal</keyword>